<reference evidence="1" key="1">
    <citation type="journal article" date="2020" name="bioRxiv">
        <title>Chromosome-level reference genome of the European wasp spider Argiope bruennichi: a resource for studies on range expansion and evolutionary adaptation.</title>
        <authorList>
            <person name="Sheffer M.M."/>
            <person name="Hoppe A."/>
            <person name="Krehenwinkel H."/>
            <person name="Uhl G."/>
            <person name="Kuss A.W."/>
            <person name="Jensen L."/>
            <person name="Jensen C."/>
            <person name="Gillespie R.G."/>
            <person name="Hoff K.J."/>
            <person name="Prost S."/>
        </authorList>
    </citation>
    <scope>NUCLEOTIDE SEQUENCE</scope>
</reference>
<protein>
    <submittedName>
        <fullName evidence="1">Uncharacterized protein</fullName>
    </submittedName>
</protein>
<comment type="caution">
    <text evidence="1">The sequence shown here is derived from an EMBL/GenBank/DDBJ whole genome shotgun (WGS) entry which is preliminary data.</text>
</comment>
<name>A0A8T0ESC0_ARGBR</name>
<gene>
    <name evidence="1" type="ORF">HNY73_014207</name>
</gene>
<evidence type="ECO:0000313" key="1">
    <source>
        <dbReference type="EMBL" id="KAF8777336.1"/>
    </source>
</evidence>
<keyword evidence="2" id="KW-1185">Reference proteome</keyword>
<evidence type="ECO:0000313" key="2">
    <source>
        <dbReference type="Proteomes" id="UP000807504"/>
    </source>
</evidence>
<reference evidence="1" key="2">
    <citation type="submission" date="2020-06" db="EMBL/GenBank/DDBJ databases">
        <authorList>
            <person name="Sheffer M."/>
        </authorList>
    </citation>
    <scope>NUCLEOTIDE SEQUENCE</scope>
</reference>
<dbReference type="AlphaFoldDB" id="A0A8T0ESC0"/>
<organism evidence="1 2">
    <name type="scientific">Argiope bruennichi</name>
    <name type="common">Wasp spider</name>
    <name type="synonym">Aranea bruennichi</name>
    <dbReference type="NCBI Taxonomy" id="94029"/>
    <lineage>
        <taxon>Eukaryota</taxon>
        <taxon>Metazoa</taxon>
        <taxon>Ecdysozoa</taxon>
        <taxon>Arthropoda</taxon>
        <taxon>Chelicerata</taxon>
        <taxon>Arachnida</taxon>
        <taxon>Araneae</taxon>
        <taxon>Araneomorphae</taxon>
        <taxon>Entelegynae</taxon>
        <taxon>Araneoidea</taxon>
        <taxon>Araneidae</taxon>
        <taxon>Argiope</taxon>
    </lineage>
</organism>
<proteinExistence type="predicted"/>
<dbReference type="EMBL" id="JABXBU010002072">
    <property type="protein sequence ID" value="KAF8777336.1"/>
    <property type="molecule type" value="Genomic_DNA"/>
</dbReference>
<accession>A0A8T0ESC0</accession>
<dbReference type="Proteomes" id="UP000807504">
    <property type="component" value="Unassembled WGS sequence"/>
</dbReference>
<sequence>MLIPQISIIPGNLRSSSGTLAARKSHSVANPVERQQNKPAKEGFSYLLGFSEKVPENIAYLIRKSDFGRLNSGLVAKAAGTHTLVQKRIGKLTLRPSCPFMTLSTRYSRVKTYPLGLGKGGRRSGTFGKFTICRQKDSHRGVDWRSVLPFVAMTLDSLQYKNQISLTEANIKIRMKSLYYTV</sequence>